<organism evidence="3 4">
    <name type="scientific">Streptomyces rubrolavendulae</name>
    <dbReference type="NCBI Taxonomy" id="285473"/>
    <lineage>
        <taxon>Bacteria</taxon>
        <taxon>Bacillati</taxon>
        <taxon>Actinomycetota</taxon>
        <taxon>Actinomycetes</taxon>
        <taxon>Kitasatosporales</taxon>
        <taxon>Streptomycetaceae</taxon>
        <taxon>Streptomyces</taxon>
    </lineage>
</organism>
<gene>
    <name evidence="3" type="ORF">A4G23_01803</name>
</gene>
<dbReference type="RefSeq" id="WP_159029439.1">
    <property type="nucleotide sequence ID" value="NZ_CP017316.1"/>
</dbReference>
<accession>A0A1D8G0K3</accession>
<name>A0A1D8G0K3_9ACTN</name>
<evidence type="ECO:0000313" key="3">
    <source>
        <dbReference type="EMBL" id="AOT58978.1"/>
    </source>
</evidence>
<evidence type="ECO:0000256" key="1">
    <source>
        <dbReference type="SAM" id="MobiDB-lite"/>
    </source>
</evidence>
<keyword evidence="4" id="KW-1185">Reference proteome</keyword>
<feature type="region of interest" description="Disordered" evidence="1">
    <location>
        <begin position="1"/>
        <end position="23"/>
    </location>
</feature>
<dbReference type="Proteomes" id="UP000095349">
    <property type="component" value="Chromosome"/>
</dbReference>
<evidence type="ECO:0000313" key="4">
    <source>
        <dbReference type="Proteomes" id="UP000095349"/>
    </source>
</evidence>
<dbReference type="PATRIC" id="fig|285473.5.peg.1876"/>
<feature type="transmembrane region" description="Helical" evidence="2">
    <location>
        <begin position="70"/>
        <end position="90"/>
    </location>
</feature>
<sequence>MSADTPGPASPPPSPSPRPPSARRLRRRSVLWALVLVPVWLGAWVVPLSTERGTACVMADPVCGALWPEGTLQFALAAVVIACCTVLVAPDRGARNARVRRVAYRAQLLFSCVAVLWVLTWAV</sequence>
<evidence type="ECO:0000256" key="2">
    <source>
        <dbReference type="SAM" id="Phobius"/>
    </source>
</evidence>
<protein>
    <submittedName>
        <fullName evidence="3">Uncharacterized protein</fullName>
    </submittedName>
</protein>
<dbReference type="STRING" id="285473.A4G23_01803"/>
<feature type="transmembrane region" description="Helical" evidence="2">
    <location>
        <begin position="102"/>
        <end position="122"/>
    </location>
</feature>
<reference evidence="3 4" key="1">
    <citation type="submission" date="2016-09" db="EMBL/GenBank/DDBJ databases">
        <title>Streptomyces rubrolavendulae MJM4426 Genome sequencing and assembly.</title>
        <authorList>
            <person name="Kim J.-G."/>
        </authorList>
    </citation>
    <scope>NUCLEOTIDE SEQUENCE [LARGE SCALE GENOMIC DNA]</scope>
    <source>
        <strain evidence="3 4">MJM4426</strain>
    </source>
</reference>
<proteinExistence type="predicted"/>
<dbReference type="EMBL" id="CP017316">
    <property type="protein sequence ID" value="AOT58978.1"/>
    <property type="molecule type" value="Genomic_DNA"/>
</dbReference>
<dbReference type="KEGG" id="srn:A4G23_01803"/>
<dbReference type="AlphaFoldDB" id="A0A1D8G0K3"/>
<feature type="compositionally biased region" description="Pro residues" evidence="1">
    <location>
        <begin position="8"/>
        <end position="20"/>
    </location>
</feature>
<keyword evidence="2" id="KW-0472">Membrane</keyword>
<keyword evidence="2" id="KW-0812">Transmembrane</keyword>
<feature type="transmembrane region" description="Helical" evidence="2">
    <location>
        <begin position="30"/>
        <end position="50"/>
    </location>
</feature>
<keyword evidence="2" id="KW-1133">Transmembrane helix</keyword>